<gene>
    <name evidence="6" type="ORF">F7Q92_05410</name>
</gene>
<dbReference type="SUPFAM" id="SSF53850">
    <property type="entry name" value="Periplasmic binding protein-like II"/>
    <property type="match status" value="1"/>
</dbReference>
<comment type="similarity">
    <text evidence="1">Belongs to the bacterial solute-binding protein 3 family.</text>
</comment>
<evidence type="ECO:0000256" key="4">
    <source>
        <dbReference type="SAM" id="SignalP"/>
    </source>
</evidence>
<feature type="chain" id="PRO_5025042754" evidence="4">
    <location>
        <begin position="30"/>
        <end position="314"/>
    </location>
</feature>
<accession>A0A643FFW7</accession>
<evidence type="ECO:0000256" key="2">
    <source>
        <dbReference type="ARBA" id="ARBA00022448"/>
    </source>
</evidence>
<keyword evidence="7" id="KW-1185">Reference proteome</keyword>
<evidence type="ECO:0000259" key="5">
    <source>
        <dbReference type="SMART" id="SM00062"/>
    </source>
</evidence>
<dbReference type="PANTHER" id="PTHR30085">
    <property type="entry name" value="AMINO ACID ABC TRANSPORTER PERMEASE"/>
    <property type="match status" value="1"/>
</dbReference>
<dbReference type="GO" id="GO:0006865">
    <property type="term" value="P:amino acid transport"/>
    <property type="evidence" value="ECO:0007669"/>
    <property type="project" value="TreeGrafter"/>
</dbReference>
<dbReference type="RefSeq" id="WP_151123162.1">
    <property type="nucleotide sequence ID" value="NZ_CP088081.1"/>
</dbReference>
<comment type="caution">
    <text evidence="6">The sequence shown here is derived from an EMBL/GenBank/DDBJ whole genome shotgun (WGS) entry which is preliminary data.</text>
</comment>
<dbReference type="Proteomes" id="UP000430120">
    <property type="component" value="Unassembled WGS sequence"/>
</dbReference>
<sequence>MAARPHPSPLSLALLALALVLGGGQTAAAAEPAAISASPTLRKIHDTGLITVGYRLSSPPFSYLNLDRQPVGYSVDLCRKVVQAVRRRLDMPDLEVRMMGVSSATRLPLVANGTADLECGVTTHNVERESQAAFSLTIFVASSKLLSRKDAPVLSLDDLRGRPVATTLATTSIQFLQAENRRRGLDMKILAGLYDIEGFRMVTARQAAAYAMDDVLLQSLLAEAPDSAEYMIAPTPLTSEPYALVLRKGDPVFKRLVDEVLAGLYRSGEIQAIYDKWFQQPIPPRHINLQLPMSPALQRVITHPTDSPDPAVYR</sequence>
<evidence type="ECO:0000313" key="6">
    <source>
        <dbReference type="EMBL" id="KAB0584140.1"/>
    </source>
</evidence>
<keyword evidence="2" id="KW-0813">Transport</keyword>
<dbReference type="Gene3D" id="3.40.190.10">
    <property type="entry name" value="Periplasmic binding protein-like II"/>
    <property type="match status" value="2"/>
</dbReference>
<evidence type="ECO:0000256" key="3">
    <source>
        <dbReference type="ARBA" id="ARBA00022729"/>
    </source>
</evidence>
<protein>
    <submittedName>
        <fullName evidence="6">Amino acid ABC transporter substrate-binding protein</fullName>
    </submittedName>
</protein>
<feature type="domain" description="Solute-binding protein family 3/N-terminal" evidence="5">
    <location>
        <begin position="49"/>
        <end position="281"/>
    </location>
</feature>
<feature type="signal peptide" evidence="4">
    <location>
        <begin position="1"/>
        <end position="29"/>
    </location>
</feature>
<dbReference type="OrthoDB" id="7240770at2"/>
<organism evidence="6 7">
    <name type="scientific">Ideonella dechloratans</name>
    <dbReference type="NCBI Taxonomy" id="36863"/>
    <lineage>
        <taxon>Bacteria</taxon>
        <taxon>Pseudomonadati</taxon>
        <taxon>Pseudomonadota</taxon>
        <taxon>Betaproteobacteria</taxon>
        <taxon>Burkholderiales</taxon>
        <taxon>Sphaerotilaceae</taxon>
        <taxon>Ideonella</taxon>
    </lineage>
</organism>
<dbReference type="PANTHER" id="PTHR30085:SF2">
    <property type="entry name" value="GLUTAMATE_ASPARTATE IMPORT SOLUTE-BINDING PROTEIN"/>
    <property type="match status" value="1"/>
</dbReference>
<dbReference type="InterPro" id="IPR051455">
    <property type="entry name" value="Bact_solute-bind_prot3"/>
</dbReference>
<dbReference type="Pfam" id="PF00497">
    <property type="entry name" value="SBP_bac_3"/>
    <property type="match status" value="1"/>
</dbReference>
<dbReference type="GO" id="GO:0030288">
    <property type="term" value="C:outer membrane-bounded periplasmic space"/>
    <property type="evidence" value="ECO:0007669"/>
    <property type="project" value="TreeGrafter"/>
</dbReference>
<evidence type="ECO:0000256" key="1">
    <source>
        <dbReference type="ARBA" id="ARBA00010333"/>
    </source>
</evidence>
<evidence type="ECO:0000313" key="7">
    <source>
        <dbReference type="Proteomes" id="UP000430120"/>
    </source>
</evidence>
<name>A0A643FFW7_IDEDE</name>
<reference evidence="6 7" key="1">
    <citation type="submission" date="2019-09" db="EMBL/GenBank/DDBJ databases">
        <title>Draft genome sequences of 48 bacterial type strains from the CCUG.</title>
        <authorList>
            <person name="Tunovic T."/>
            <person name="Pineiro-Iglesias B."/>
            <person name="Unosson C."/>
            <person name="Inganas E."/>
            <person name="Ohlen M."/>
            <person name="Cardew S."/>
            <person name="Jensie-Markopoulos S."/>
            <person name="Salva-Serra F."/>
            <person name="Jaen-Luchoro D."/>
            <person name="Karlsson R."/>
            <person name="Svensson-Stadler L."/>
            <person name="Chun J."/>
            <person name="Moore E."/>
        </authorList>
    </citation>
    <scope>NUCLEOTIDE SEQUENCE [LARGE SCALE GENOMIC DNA]</scope>
    <source>
        <strain evidence="6 7">CCUG 30977</strain>
    </source>
</reference>
<dbReference type="EMBL" id="VZPB01000008">
    <property type="protein sequence ID" value="KAB0584140.1"/>
    <property type="molecule type" value="Genomic_DNA"/>
</dbReference>
<dbReference type="InterPro" id="IPR001638">
    <property type="entry name" value="Solute-binding_3/MltF_N"/>
</dbReference>
<keyword evidence="3 4" id="KW-0732">Signal</keyword>
<dbReference type="SMART" id="SM00062">
    <property type="entry name" value="PBPb"/>
    <property type="match status" value="1"/>
</dbReference>
<dbReference type="CDD" id="cd13688">
    <property type="entry name" value="PBP2_GltI_DEBP"/>
    <property type="match status" value="1"/>
</dbReference>
<dbReference type="AlphaFoldDB" id="A0A643FFW7"/>
<dbReference type="GO" id="GO:0005576">
    <property type="term" value="C:extracellular region"/>
    <property type="evidence" value="ECO:0007669"/>
    <property type="project" value="TreeGrafter"/>
</dbReference>
<proteinExistence type="inferred from homology"/>